<gene>
    <name evidence="2" type="ORF">QQS35_14825</name>
</gene>
<protein>
    <submittedName>
        <fullName evidence="2">TIGR02206 family membrane protein</fullName>
    </submittedName>
</protein>
<dbReference type="Pfam" id="PF14808">
    <property type="entry name" value="TMEM164"/>
    <property type="match status" value="1"/>
</dbReference>
<comment type="caution">
    <text evidence="2">The sequence shown here is derived from an EMBL/GenBank/DDBJ whole genome shotgun (WGS) entry which is preliminary data.</text>
</comment>
<accession>A0ABT7L795</accession>
<dbReference type="InterPro" id="IPR011737">
    <property type="entry name" value="CHP02206_TP0381"/>
</dbReference>
<keyword evidence="1" id="KW-0472">Membrane</keyword>
<keyword evidence="3" id="KW-1185">Reference proteome</keyword>
<feature type="transmembrane region" description="Helical" evidence="1">
    <location>
        <begin position="105"/>
        <end position="123"/>
    </location>
</feature>
<feature type="transmembrane region" description="Helical" evidence="1">
    <location>
        <begin position="50"/>
        <end position="70"/>
    </location>
</feature>
<evidence type="ECO:0000313" key="2">
    <source>
        <dbReference type="EMBL" id="MDL4841711.1"/>
    </source>
</evidence>
<feature type="transmembrane region" description="Helical" evidence="1">
    <location>
        <begin position="20"/>
        <end position="38"/>
    </location>
</feature>
<name>A0ABT7L795_9BACI</name>
<evidence type="ECO:0000256" key="1">
    <source>
        <dbReference type="SAM" id="Phobius"/>
    </source>
</evidence>
<feature type="transmembrane region" description="Helical" evidence="1">
    <location>
        <begin position="82"/>
        <end position="100"/>
    </location>
</feature>
<feature type="transmembrane region" description="Helical" evidence="1">
    <location>
        <begin position="210"/>
        <end position="234"/>
    </location>
</feature>
<keyword evidence="1" id="KW-1133">Transmembrane helix</keyword>
<dbReference type="RefSeq" id="WP_285933000.1">
    <property type="nucleotide sequence ID" value="NZ_JASTZU010000043.1"/>
</dbReference>
<feature type="transmembrane region" description="Helical" evidence="1">
    <location>
        <begin position="135"/>
        <end position="154"/>
    </location>
</feature>
<proteinExistence type="predicted"/>
<evidence type="ECO:0000313" key="3">
    <source>
        <dbReference type="Proteomes" id="UP001235343"/>
    </source>
</evidence>
<dbReference type="EMBL" id="JASTZU010000043">
    <property type="protein sequence ID" value="MDL4841711.1"/>
    <property type="molecule type" value="Genomic_DNA"/>
</dbReference>
<dbReference type="Proteomes" id="UP001235343">
    <property type="component" value="Unassembled WGS sequence"/>
</dbReference>
<sequence length="240" mass="27980">METWFGESIEQQFNTFSTSHITGLFLFFIISIALIILIKKFSTNPKSLEMIRWVLFGILILSELSYQVWAVVNNTWSIRDRGPLHLCGIASITVTFALLLKKEKLIQLSFFIGIIPAFLALITPDIPYDFQHFRFWKFFIHHMAIVWGSIFLVLTTNTKIHVQSFISSYVFLVLYAIVIGFIVNPLLHSNFLYLANTPASTMLRLFGEGAWYYINLGLTTLLLFFIQLRVYLYWKKRKDN</sequence>
<keyword evidence="1" id="KW-0812">Transmembrane</keyword>
<reference evidence="2 3" key="1">
    <citation type="submission" date="2023-06" db="EMBL/GenBank/DDBJ databases">
        <title>Aquibacillus rhizosphaerae LR5S19.</title>
        <authorList>
            <person name="Sun J.-Q."/>
        </authorList>
    </citation>
    <scope>NUCLEOTIDE SEQUENCE [LARGE SCALE GENOMIC DNA]</scope>
    <source>
        <strain evidence="2 3">LR5S19</strain>
    </source>
</reference>
<organism evidence="2 3">
    <name type="scientific">Aquibacillus rhizosphaerae</name>
    <dbReference type="NCBI Taxonomy" id="3051431"/>
    <lineage>
        <taxon>Bacteria</taxon>
        <taxon>Bacillati</taxon>
        <taxon>Bacillota</taxon>
        <taxon>Bacilli</taxon>
        <taxon>Bacillales</taxon>
        <taxon>Bacillaceae</taxon>
        <taxon>Aquibacillus</taxon>
    </lineage>
</organism>
<feature type="transmembrane region" description="Helical" evidence="1">
    <location>
        <begin position="166"/>
        <end position="187"/>
    </location>
</feature>
<dbReference type="NCBIfam" id="TIGR02206">
    <property type="entry name" value="intg_mem_TP0381"/>
    <property type="match status" value="1"/>
</dbReference>